<evidence type="ECO:0008006" key="4">
    <source>
        <dbReference type="Google" id="ProtNLM"/>
    </source>
</evidence>
<keyword evidence="3" id="KW-1185">Reference proteome</keyword>
<proteinExistence type="predicted"/>
<protein>
    <recommendedName>
        <fullName evidence="4">Addiction module antitoxin RelB</fullName>
    </recommendedName>
</protein>
<accession>A0ABU7XEA0</accession>
<dbReference type="RefSeq" id="WP_332080616.1">
    <property type="nucleotide sequence ID" value="NZ_JAZHYN010000007.1"/>
</dbReference>
<evidence type="ECO:0000256" key="1">
    <source>
        <dbReference type="SAM" id="MobiDB-lite"/>
    </source>
</evidence>
<name>A0ABU7XEA0_9HYPH</name>
<evidence type="ECO:0000313" key="3">
    <source>
        <dbReference type="Proteomes" id="UP001350748"/>
    </source>
</evidence>
<sequence>MKTPASKPEPGFSSMAAMAENSILGDEEREELIASLKEAEADVAAGRVTSFDKKSFKARFMAI</sequence>
<gene>
    <name evidence="2" type="ORF">V3H18_03995</name>
</gene>
<dbReference type="Proteomes" id="UP001350748">
    <property type="component" value="Unassembled WGS sequence"/>
</dbReference>
<comment type="caution">
    <text evidence="2">The sequence shown here is derived from an EMBL/GenBank/DDBJ whole genome shotgun (WGS) entry which is preliminary data.</text>
</comment>
<organism evidence="2 3">
    <name type="scientific">Methylocystis borbori</name>
    <dbReference type="NCBI Taxonomy" id="3118750"/>
    <lineage>
        <taxon>Bacteria</taxon>
        <taxon>Pseudomonadati</taxon>
        <taxon>Pseudomonadota</taxon>
        <taxon>Alphaproteobacteria</taxon>
        <taxon>Hyphomicrobiales</taxon>
        <taxon>Methylocystaceae</taxon>
        <taxon>Methylocystis</taxon>
    </lineage>
</organism>
<dbReference type="EMBL" id="JAZHYN010000007">
    <property type="protein sequence ID" value="MEF3365691.1"/>
    <property type="molecule type" value="Genomic_DNA"/>
</dbReference>
<evidence type="ECO:0000313" key="2">
    <source>
        <dbReference type="EMBL" id="MEF3365691.1"/>
    </source>
</evidence>
<feature type="region of interest" description="Disordered" evidence="1">
    <location>
        <begin position="1"/>
        <end position="21"/>
    </location>
</feature>
<reference evidence="2 3" key="1">
    <citation type="submission" date="2024-02" db="EMBL/GenBank/DDBJ databases">
        <authorList>
            <person name="Grouzdev D."/>
        </authorList>
    </citation>
    <scope>NUCLEOTIDE SEQUENCE [LARGE SCALE GENOMIC DNA]</scope>
    <source>
        <strain evidence="2 3">9N</strain>
    </source>
</reference>